<dbReference type="Proteomes" id="UP000077143">
    <property type="component" value="Chromosome"/>
</dbReference>
<dbReference type="OrthoDB" id="4520214at2"/>
<evidence type="ECO:0008006" key="3">
    <source>
        <dbReference type="Google" id="ProtNLM"/>
    </source>
</evidence>
<dbReference type="RefSeq" id="WP_067999327.1">
    <property type="nucleotide sequence ID" value="NZ_CP015596.1"/>
</dbReference>
<dbReference type="KEGG" id="madi:A7U43_21790"/>
<dbReference type="STRING" id="1682113.A7U43_21790"/>
<dbReference type="EMBL" id="CP015596">
    <property type="protein sequence ID" value="ANE81571.1"/>
    <property type="molecule type" value="Genomic_DNA"/>
</dbReference>
<dbReference type="InterPro" id="IPR036691">
    <property type="entry name" value="Endo/exonu/phosph_ase_sf"/>
</dbReference>
<keyword evidence="2" id="KW-1185">Reference proteome</keyword>
<dbReference type="SUPFAM" id="SSF56219">
    <property type="entry name" value="DNase I-like"/>
    <property type="match status" value="1"/>
</dbReference>
<accession>A0A172UR42</accession>
<reference evidence="1 2" key="1">
    <citation type="submission" date="2016-05" db="EMBL/GenBank/DDBJ databases">
        <title>Complete genome sequence of a phthalic acid esters degrading Mycobacterium sp. YC-RL4.</title>
        <authorList>
            <person name="Ren L."/>
            <person name="Fan S."/>
            <person name="Ruth N."/>
            <person name="Jia Y."/>
            <person name="Wang J."/>
            <person name="Qiao C."/>
        </authorList>
    </citation>
    <scope>NUCLEOTIDE SEQUENCE [LARGE SCALE GENOMIC DNA]</scope>
    <source>
        <strain evidence="1 2">YC-RL4</strain>
    </source>
</reference>
<organism evidence="1 2">
    <name type="scientific">Mycobacterium adipatum</name>
    <dbReference type="NCBI Taxonomy" id="1682113"/>
    <lineage>
        <taxon>Bacteria</taxon>
        <taxon>Bacillati</taxon>
        <taxon>Actinomycetota</taxon>
        <taxon>Actinomycetes</taxon>
        <taxon>Mycobacteriales</taxon>
        <taxon>Mycobacteriaceae</taxon>
        <taxon>Mycobacterium</taxon>
    </lineage>
</organism>
<protein>
    <recommendedName>
        <fullName evidence="3">Endonuclease/exonuclease/phosphatase domain-containing protein</fullName>
    </recommendedName>
</protein>
<dbReference type="AlphaFoldDB" id="A0A172UR42"/>
<proteinExistence type="predicted"/>
<gene>
    <name evidence="1" type="ORF">A7U43_21790</name>
</gene>
<evidence type="ECO:0000313" key="2">
    <source>
        <dbReference type="Proteomes" id="UP000077143"/>
    </source>
</evidence>
<name>A0A172UR42_9MYCO</name>
<evidence type="ECO:0000313" key="1">
    <source>
        <dbReference type="EMBL" id="ANE81571.1"/>
    </source>
</evidence>
<sequence length="245" mass="27654">MVEWNVAMSLHKKAHLLSDLEPTIAILPESANTERTRNALRDIGATSIRWIGTNPNKGLLAASFGEWQLDVDASYDPGYQWVLPLHLSGPRDLRVLAVWEMDRRGTGYPEARQRGSVRAALPHYADFLAGDADLSLISGDFNASVIWDKPGKLRNFGDLNRELQYRGFVSVYHHHHGWNLGAEPDPTLWWRRKEDATYHIDYTFVSRPDAIKNVVTGSFSDWIAYSDHSPTIIDLDVPCSQDGTK</sequence>
<dbReference type="Gene3D" id="3.60.10.10">
    <property type="entry name" value="Endonuclease/exonuclease/phosphatase"/>
    <property type="match status" value="1"/>
</dbReference>